<evidence type="ECO:0000256" key="1">
    <source>
        <dbReference type="SAM" id="MobiDB-lite"/>
    </source>
</evidence>
<comment type="caution">
    <text evidence="2">The sequence shown here is derived from an EMBL/GenBank/DDBJ whole genome shotgun (WGS) entry which is preliminary data.</text>
</comment>
<evidence type="ECO:0000313" key="2">
    <source>
        <dbReference type="EMBL" id="MEQ2251672.1"/>
    </source>
</evidence>
<feature type="compositionally biased region" description="Basic residues" evidence="1">
    <location>
        <begin position="57"/>
        <end position="68"/>
    </location>
</feature>
<feature type="compositionally biased region" description="Basic and acidic residues" evidence="1">
    <location>
        <begin position="43"/>
        <end position="56"/>
    </location>
</feature>
<accession>A0ABV0V2S3</accession>
<evidence type="ECO:0000313" key="3">
    <source>
        <dbReference type="Proteomes" id="UP001482620"/>
    </source>
</evidence>
<organism evidence="2 3">
    <name type="scientific">Ilyodon furcidens</name>
    <name type="common">goldbreast splitfin</name>
    <dbReference type="NCBI Taxonomy" id="33524"/>
    <lineage>
        <taxon>Eukaryota</taxon>
        <taxon>Metazoa</taxon>
        <taxon>Chordata</taxon>
        <taxon>Craniata</taxon>
        <taxon>Vertebrata</taxon>
        <taxon>Euteleostomi</taxon>
        <taxon>Actinopterygii</taxon>
        <taxon>Neopterygii</taxon>
        <taxon>Teleostei</taxon>
        <taxon>Neoteleostei</taxon>
        <taxon>Acanthomorphata</taxon>
        <taxon>Ovalentaria</taxon>
        <taxon>Atherinomorphae</taxon>
        <taxon>Cyprinodontiformes</taxon>
        <taxon>Goodeidae</taxon>
        <taxon>Ilyodon</taxon>
    </lineage>
</organism>
<protein>
    <submittedName>
        <fullName evidence="2">Uncharacterized protein</fullName>
    </submittedName>
</protein>
<dbReference type="EMBL" id="JAHRIQ010093789">
    <property type="protein sequence ID" value="MEQ2251672.1"/>
    <property type="molecule type" value="Genomic_DNA"/>
</dbReference>
<keyword evidence="3" id="KW-1185">Reference proteome</keyword>
<name>A0ABV0V2S3_9TELE</name>
<dbReference type="Proteomes" id="UP001482620">
    <property type="component" value="Unassembled WGS sequence"/>
</dbReference>
<gene>
    <name evidence="2" type="ORF">ILYODFUR_013539</name>
</gene>
<proteinExistence type="predicted"/>
<sequence length="104" mass="12179">MDDATLANYIPSYGDHISLFDFCKSKQPLSKRKQGLLQKLCEKMKNRKESPKENTSHKRTRQTKKQKATRNIEIGWIHSDGKITGESETGRWHSKKFKWPLTMD</sequence>
<reference evidence="2 3" key="1">
    <citation type="submission" date="2021-06" db="EMBL/GenBank/DDBJ databases">
        <authorList>
            <person name="Palmer J.M."/>
        </authorList>
    </citation>
    <scope>NUCLEOTIDE SEQUENCE [LARGE SCALE GENOMIC DNA]</scope>
    <source>
        <strain evidence="3">if_2019</strain>
        <tissue evidence="2">Muscle</tissue>
    </source>
</reference>
<feature type="region of interest" description="Disordered" evidence="1">
    <location>
        <begin position="43"/>
        <end position="72"/>
    </location>
</feature>